<keyword evidence="3" id="KW-1185">Reference proteome</keyword>
<dbReference type="InterPro" id="IPR003646">
    <property type="entry name" value="SH3-like_bac-type"/>
</dbReference>
<feature type="domain" description="SH3b" evidence="1">
    <location>
        <begin position="299"/>
        <end position="364"/>
    </location>
</feature>
<evidence type="ECO:0000313" key="2">
    <source>
        <dbReference type="EMBL" id="MET3730475.1"/>
    </source>
</evidence>
<dbReference type="EMBL" id="JBEPMO010000001">
    <property type="protein sequence ID" value="MET3730475.1"/>
    <property type="molecule type" value="Genomic_DNA"/>
</dbReference>
<reference evidence="2 3" key="1">
    <citation type="submission" date="2024-06" db="EMBL/GenBank/DDBJ databases">
        <title>Genomic Encyclopedia of Type Strains, Phase IV (KMG-IV): sequencing the most valuable type-strain genomes for metagenomic binning, comparative biology and taxonomic classification.</title>
        <authorList>
            <person name="Goeker M."/>
        </authorList>
    </citation>
    <scope>NUCLEOTIDE SEQUENCE [LARGE SCALE GENOMIC DNA]</scope>
    <source>
        <strain evidence="2 3">DSM 29388</strain>
    </source>
</reference>
<accession>A0ABV2LPH3</accession>
<comment type="caution">
    <text evidence="2">The sequence shown here is derived from an EMBL/GenBank/DDBJ whole genome shotgun (WGS) entry which is preliminary data.</text>
</comment>
<dbReference type="PROSITE" id="PS51781">
    <property type="entry name" value="SH3B"/>
    <property type="match status" value="1"/>
</dbReference>
<sequence length="364" mass="42486">MYKLILIAVFISLTHCKKVNDENKIFNKNIMTDSISTDWIKPDKITFEKKILNVFGVDINSYSVSQQKYSGQAPQRNKDIKILIPKFGYISESEGHPEVNLTQRYISWLDPEEDSISLKNLNKYIFYDDNNAFINLKNKKSGYLYYLLIDFGYTKDEKLVDFVLNEIGTDFTRDEKMFFAETVFIGATGVFGKYELRKDLIKKYYEKFSSSEFMYFSLAEKILNEKEDSGYIYEGNRSENAAFLLEYQLEYSEKQLGSSVYGGVDYVLSKFPEFLTDLRNNNAFNYPLLKYYIENFLESESYFIEDPDGFTNLRSSTSSSSNIIQKIKSGEKIEVQQKNGEWWLVKTKEGNTGYVHKSRLKSLE</sequence>
<dbReference type="SMART" id="SM00287">
    <property type="entry name" value="SH3b"/>
    <property type="match status" value="1"/>
</dbReference>
<organism evidence="2 3">
    <name type="scientific">Moheibacter stercoris</name>
    <dbReference type="NCBI Taxonomy" id="1628251"/>
    <lineage>
        <taxon>Bacteria</taxon>
        <taxon>Pseudomonadati</taxon>
        <taxon>Bacteroidota</taxon>
        <taxon>Flavobacteriia</taxon>
        <taxon>Flavobacteriales</taxon>
        <taxon>Weeksellaceae</taxon>
        <taxon>Moheibacter</taxon>
    </lineage>
</organism>
<dbReference type="Gene3D" id="2.30.30.40">
    <property type="entry name" value="SH3 Domains"/>
    <property type="match status" value="1"/>
</dbReference>
<evidence type="ECO:0000313" key="3">
    <source>
        <dbReference type="Proteomes" id="UP001549146"/>
    </source>
</evidence>
<dbReference type="Pfam" id="PF08239">
    <property type="entry name" value="SH3_3"/>
    <property type="match status" value="1"/>
</dbReference>
<proteinExistence type="predicted"/>
<name>A0ABV2LPH3_9FLAO</name>
<evidence type="ECO:0000259" key="1">
    <source>
        <dbReference type="PROSITE" id="PS51781"/>
    </source>
</evidence>
<protein>
    <recommendedName>
        <fullName evidence="1">SH3b domain-containing protein</fullName>
    </recommendedName>
</protein>
<dbReference type="RefSeq" id="WP_354505388.1">
    <property type="nucleotide sequence ID" value="NZ_JBEPMO010000001.1"/>
</dbReference>
<gene>
    <name evidence="2" type="ORF">ABID46_000027</name>
</gene>
<dbReference type="Proteomes" id="UP001549146">
    <property type="component" value="Unassembled WGS sequence"/>
</dbReference>